<comment type="caution">
    <text evidence="2">The sequence shown here is derived from an EMBL/GenBank/DDBJ whole genome shotgun (WGS) entry which is preliminary data.</text>
</comment>
<dbReference type="EMBL" id="VULO01000010">
    <property type="protein sequence ID" value="MSS84899.1"/>
    <property type="molecule type" value="Genomic_DNA"/>
</dbReference>
<evidence type="ECO:0000313" key="2">
    <source>
        <dbReference type="EMBL" id="MSS84899.1"/>
    </source>
</evidence>
<sequence length="81" mass="8542">MAEVRTRLQRAQRNHRISIAVLVLLLIAFLATSLLFGSAGAAQSTLLVLIGIAGLALAMTTMVVMINKCPDAEPDGAPVKQ</sequence>
<gene>
    <name evidence="2" type="ORF">FYJ24_09000</name>
</gene>
<keyword evidence="1" id="KW-0472">Membrane</keyword>
<dbReference type="Proteomes" id="UP000470875">
    <property type="component" value="Unassembled WGS sequence"/>
</dbReference>
<accession>A0A6N7VSZ6</accession>
<keyword evidence="3" id="KW-1185">Reference proteome</keyword>
<evidence type="ECO:0000256" key="1">
    <source>
        <dbReference type="SAM" id="Phobius"/>
    </source>
</evidence>
<keyword evidence="1" id="KW-0812">Transmembrane</keyword>
<name>A0A6N7VSZ6_9ACTO</name>
<protein>
    <recommendedName>
        <fullName evidence="4">Transmembrane protein</fullName>
    </recommendedName>
</protein>
<proteinExistence type="predicted"/>
<dbReference type="RefSeq" id="WP_154545654.1">
    <property type="nucleotide sequence ID" value="NZ_VULO01000010.1"/>
</dbReference>
<feature type="transmembrane region" description="Helical" evidence="1">
    <location>
        <begin position="21"/>
        <end position="40"/>
    </location>
</feature>
<evidence type="ECO:0000313" key="3">
    <source>
        <dbReference type="Proteomes" id="UP000470875"/>
    </source>
</evidence>
<reference evidence="2 3" key="1">
    <citation type="submission" date="2019-08" db="EMBL/GenBank/DDBJ databases">
        <title>In-depth cultivation of the pig gut microbiome towards novel bacterial diversity and tailored functional studies.</title>
        <authorList>
            <person name="Wylensek D."/>
            <person name="Hitch T.C.A."/>
            <person name="Clavel T."/>
        </authorList>
    </citation>
    <scope>NUCLEOTIDE SEQUENCE [LARGE SCALE GENOMIC DNA]</scope>
    <source>
        <strain evidence="2 3">WB03_NA08</strain>
    </source>
</reference>
<evidence type="ECO:0008006" key="4">
    <source>
        <dbReference type="Google" id="ProtNLM"/>
    </source>
</evidence>
<feature type="transmembrane region" description="Helical" evidence="1">
    <location>
        <begin position="46"/>
        <end position="66"/>
    </location>
</feature>
<organism evidence="2 3">
    <name type="scientific">Scrofimicrobium canadense</name>
    <dbReference type="NCBI Taxonomy" id="2652290"/>
    <lineage>
        <taxon>Bacteria</taxon>
        <taxon>Bacillati</taxon>
        <taxon>Actinomycetota</taxon>
        <taxon>Actinomycetes</taxon>
        <taxon>Actinomycetales</taxon>
        <taxon>Actinomycetaceae</taxon>
        <taxon>Scrofimicrobium</taxon>
    </lineage>
</organism>
<keyword evidence="1" id="KW-1133">Transmembrane helix</keyword>
<dbReference type="AlphaFoldDB" id="A0A6N7VSZ6"/>